<comment type="similarity">
    <text evidence="4">Belongs to the alanine racemase family.</text>
</comment>
<dbReference type="GO" id="GO:0030170">
    <property type="term" value="F:pyridoxal phosphate binding"/>
    <property type="evidence" value="ECO:0007669"/>
    <property type="project" value="UniProtKB-UniRule"/>
</dbReference>
<name>A0A916JND3_9FLAO</name>
<evidence type="ECO:0000313" key="8">
    <source>
        <dbReference type="EMBL" id="CAG5080658.1"/>
    </source>
</evidence>
<comment type="cofactor">
    <cofactor evidence="1 4 5">
        <name>pyridoxal 5'-phosphate</name>
        <dbReference type="ChEBI" id="CHEBI:597326"/>
    </cofactor>
</comment>
<dbReference type="InterPro" id="IPR000821">
    <property type="entry name" value="Ala_racemase"/>
</dbReference>
<dbReference type="EMBL" id="OU015584">
    <property type="protein sequence ID" value="CAG5080658.1"/>
    <property type="molecule type" value="Genomic_DNA"/>
</dbReference>
<dbReference type="InterPro" id="IPR020622">
    <property type="entry name" value="Ala_racemase_pyridoxalP-BS"/>
</dbReference>
<dbReference type="Proteomes" id="UP000683507">
    <property type="component" value="Chromosome"/>
</dbReference>
<accession>A0A916JND3</accession>
<evidence type="ECO:0000256" key="5">
    <source>
        <dbReference type="PIRSR" id="PIRSR600821-50"/>
    </source>
</evidence>
<dbReference type="AlphaFoldDB" id="A0A916JND3"/>
<evidence type="ECO:0000259" key="7">
    <source>
        <dbReference type="SMART" id="SM01005"/>
    </source>
</evidence>
<keyword evidence="9" id="KW-1185">Reference proteome</keyword>
<reference evidence="8" key="1">
    <citation type="submission" date="2021-04" db="EMBL/GenBank/DDBJ databases">
        <authorList>
            <person name="Rodrigo-Torres L."/>
            <person name="Arahal R. D."/>
            <person name="Lucena T."/>
        </authorList>
    </citation>
    <scope>NUCLEOTIDE SEQUENCE</scope>
    <source>
        <strain evidence="8">AS29M-1</strain>
    </source>
</reference>
<keyword evidence="2 4" id="KW-0663">Pyridoxal phosphate</keyword>
<dbReference type="KEGG" id="ptan:CRYO30217_01410"/>
<gene>
    <name evidence="8" type="primary">alr1</name>
    <name evidence="8" type="ORF">CRYO30217_01410</name>
</gene>
<dbReference type="PROSITE" id="PS00395">
    <property type="entry name" value="ALANINE_RACEMASE"/>
    <property type="match status" value="1"/>
</dbReference>
<evidence type="ECO:0000256" key="1">
    <source>
        <dbReference type="ARBA" id="ARBA00001933"/>
    </source>
</evidence>
<dbReference type="Gene3D" id="2.40.37.10">
    <property type="entry name" value="Lyase, Ornithine Decarboxylase, Chain A, domain 1"/>
    <property type="match status" value="1"/>
</dbReference>
<dbReference type="SMART" id="SM01005">
    <property type="entry name" value="Ala_racemase_C"/>
    <property type="match status" value="1"/>
</dbReference>
<sequence length="382" mass="42867">MINYTSFIEISRKALKNNIHFINSQMNEGVTLSAVVKADAYGHGISCFVPIAEEAGVRHFSVFSADEAMKVLGVARSNPTIMIMGMIENSELNWAIQNDIEFFVFEETRVKEALKAAKELGKPAKVHLEVETGLNRTGFTKKELSNIIDDLKHPLIEVKGFCTHLGGAESIANHYRIQKQKKKYSQLYKWLVVKGVTPEKRHMACSAALIRYPETQFDMVRVGILQYGFWPNTETFIHYSAKNKTPDSPLERVISWKTKVMSVKKVKTGEFISYGTSFLADRDMVIAAVPVGYSHGYARSLSNTGRMLIHGVRTAVVGLVNMNMMLIDVTDIPNVKKGDEVVLIGTQGEHEVSVASFGEMSNQLNYELLTRLPYEIPRRVVD</sequence>
<dbReference type="SUPFAM" id="SSF50621">
    <property type="entry name" value="Alanine racemase C-terminal domain-like"/>
    <property type="match status" value="1"/>
</dbReference>
<dbReference type="InterPro" id="IPR009006">
    <property type="entry name" value="Ala_racemase/Decarboxylase_C"/>
</dbReference>
<dbReference type="InterPro" id="IPR011079">
    <property type="entry name" value="Ala_racemase_C"/>
</dbReference>
<dbReference type="Gene3D" id="3.20.20.10">
    <property type="entry name" value="Alanine racemase"/>
    <property type="match status" value="1"/>
</dbReference>
<dbReference type="InterPro" id="IPR029066">
    <property type="entry name" value="PLP-binding_barrel"/>
</dbReference>
<feature type="binding site" evidence="4 6">
    <location>
        <position position="322"/>
    </location>
    <ligand>
        <name>substrate</name>
    </ligand>
</feature>
<protein>
    <recommendedName>
        <fullName evidence="4">Alanine racemase</fullName>
        <ecNumber evidence="4">5.1.1.1</ecNumber>
    </recommendedName>
</protein>
<evidence type="ECO:0000256" key="3">
    <source>
        <dbReference type="ARBA" id="ARBA00023235"/>
    </source>
</evidence>
<organism evidence="8 9">
    <name type="scientific">Parvicella tangerina</name>
    <dbReference type="NCBI Taxonomy" id="2829795"/>
    <lineage>
        <taxon>Bacteria</taxon>
        <taxon>Pseudomonadati</taxon>
        <taxon>Bacteroidota</taxon>
        <taxon>Flavobacteriia</taxon>
        <taxon>Flavobacteriales</taxon>
        <taxon>Parvicellaceae</taxon>
        <taxon>Parvicella</taxon>
    </lineage>
</organism>
<feature type="active site" description="Proton acceptor; specific for L-alanine" evidence="4">
    <location>
        <position position="274"/>
    </location>
</feature>
<feature type="modified residue" description="N6-(pyridoxal phosphate)lysine" evidence="4 5">
    <location>
        <position position="37"/>
    </location>
</feature>
<dbReference type="NCBIfam" id="TIGR00492">
    <property type="entry name" value="alr"/>
    <property type="match status" value="1"/>
</dbReference>
<evidence type="ECO:0000256" key="2">
    <source>
        <dbReference type="ARBA" id="ARBA00022898"/>
    </source>
</evidence>
<dbReference type="GO" id="GO:0008784">
    <property type="term" value="F:alanine racemase activity"/>
    <property type="evidence" value="ECO:0007669"/>
    <property type="project" value="UniProtKB-UniRule"/>
</dbReference>
<comment type="function">
    <text evidence="4">Catalyzes the interconversion of L-alanine and D-alanine. May also act on other amino acids.</text>
</comment>
<dbReference type="Pfam" id="PF00842">
    <property type="entry name" value="Ala_racemase_C"/>
    <property type="match status" value="1"/>
</dbReference>
<dbReference type="RefSeq" id="WP_258541612.1">
    <property type="nucleotide sequence ID" value="NZ_OU015584.1"/>
</dbReference>
<feature type="active site" description="Proton acceptor; specific for D-alanine" evidence="4">
    <location>
        <position position="37"/>
    </location>
</feature>
<dbReference type="GO" id="GO:0005829">
    <property type="term" value="C:cytosol"/>
    <property type="evidence" value="ECO:0007669"/>
    <property type="project" value="TreeGrafter"/>
</dbReference>
<feature type="domain" description="Alanine racemase C-terminal" evidence="7">
    <location>
        <begin position="253"/>
        <end position="381"/>
    </location>
</feature>
<dbReference type="PANTHER" id="PTHR30511:SF0">
    <property type="entry name" value="ALANINE RACEMASE, CATABOLIC-RELATED"/>
    <property type="match status" value="1"/>
</dbReference>
<evidence type="ECO:0000256" key="4">
    <source>
        <dbReference type="HAMAP-Rule" id="MF_01201"/>
    </source>
</evidence>
<keyword evidence="3 4" id="KW-0413">Isomerase</keyword>
<comment type="catalytic activity">
    <reaction evidence="4">
        <text>L-alanine = D-alanine</text>
        <dbReference type="Rhea" id="RHEA:20249"/>
        <dbReference type="ChEBI" id="CHEBI:57416"/>
        <dbReference type="ChEBI" id="CHEBI:57972"/>
        <dbReference type="EC" id="5.1.1.1"/>
    </reaction>
</comment>
<dbReference type="InterPro" id="IPR001608">
    <property type="entry name" value="Ala_racemase_N"/>
</dbReference>
<dbReference type="PANTHER" id="PTHR30511">
    <property type="entry name" value="ALANINE RACEMASE"/>
    <property type="match status" value="1"/>
</dbReference>
<dbReference type="GO" id="GO:0030632">
    <property type="term" value="P:D-alanine biosynthetic process"/>
    <property type="evidence" value="ECO:0007669"/>
    <property type="project" value="UniProtKB-UniRule"/>
</dbReference>
<dbReference type="HAMAP" id="MF_01201">
    <property type="entry name" value="Ala_racemase"/>
    <property type="match status" value="1"/>
</dbReference>
<comment type="pathway">
    <text evidence="4">Amino-acid biosynthesis; D-alanine biosynthesis; D-alanine from L-alanine: step 1/1.</text>
</comment>
<evidence type="ECO:0000256" key="6">
    <source>
        <dbReference type="PIRSR" id="PIRSR600821-52"/>
    </source>
</evidence>
<proteinExistence type="inferred from homology"/>
<dbReference type="PRINTS" id="PR00992">
    <property type="entry name" value="ALARACEMASE"/>
</dbReference>
<dbReference type="SUPFAM" id="SSF51419">
    <property type="entry name" value="PLP-binding barrel"/>
    <property type="match status" value="1"/>
</dbReference>
<dbReference type="Pfam" id="PF01168">
    <property type="entry name" value="Ala_racemase_N"/>
    <property type="match status" value="1"/>
</dbReference>
<feature type="binding site" evidence="4 6">
    <location>
        <position position="136"/>
    </location>
    <ligand>
        <name>substrate</name>
    </ligand>
</feature>
<dbReference type="CDD" id="cd00430">
    <property type="entry name" value="PLPDE_III_AR"/>
    <property type="match status" value="1"/>
</dbReference>
<evidence type="ECO:0000313" key="9">
    <source>
        <dbReference type="Proteomes" id="UP000683507"/>
    </source>
</evidence>
<dbReference type="EC" id="5.1.1.1" evidence="4"/>